<dbReference type="Proteomes" id="UP000297245">
    <property type="component" value="Unassembled WGS sequence"/>
</dbReference>
<dbReference type="EMBL" id="ML180435">
    <property type="protein sequence ID" value="THU77435.1"/>
    <property type="molecule type" value="Genomic_DNA"/>
</dbReference>
<keyword evidence="3" id="KW-1185">Reference proteome</keyword>
<organism evidence="2 3">
    <name type="scientific">Dendrothele bispora (strain CBS 962.96)</name>
    <dbReference type="NCBI Taxonomy" id="1314807"/>
    <lineage>
        <taxon>Eukaryota</taxon>
        <taxon>Fungi</taxon>
        <taxon>Dikarya</taxon>
        <taxon>Basidiomycota</taxon>
        <taxon>Agaricomycotina</taxon>
        <taxon>Agaricomycetes</taxon>
        <taxon>Agaricomycetidae</taxon>
        <taxon>Agaricales</taxon>
        <taxon>Agaricales incertae sedis</taxon>
        <taxon>Dendrothele</taxon>
    </lineage>
</organism>
<feature type="region of interest" description="Disordered" evidence="1">
    <location>
        <begin position="47"/>
        <end position="89"/>
    </location>
</feature>
<sequence length="448" mass="51180">MPLWTRTESLKPPGRDPNRRKTHLSGLTDMLANLRLDEKIERNHDIEQENKVRRKNNLKKKTDAISRARTEWENRPVDSGDETRIPFDPETAICDDLSSLASLLTIDSEDYEKIRKSRPWREKLSEFLGLRFDLWAAGKDKEDEERERQTDLEAMRMVSNWTEGGSATASATQHSKTSKTAPIFEPVARKIGVEREVIFIPQLLETANYNIHIPLAFFTNDNLHRLAMEGAHTGTKTIPNPSGTGGKIFILDVAKLCQSWGIPDSNHPTEGLDDYAIFLEAVQNYYDFECKRDPGGVEGQLYAEFTRKHFNFWRSQPKALKLYKFWKPLELQLRMEKATYHYTYDETEYLKMWMKAEMQAMVADMVLDSSQRQSSSSSSVSASAGPQRSTPSFKGKRTKPFREFFQGSTAERGKPPVCVGCAERAHKFNEHADGKALKWSSAEKKGTA</sequence>
<dbReference type="AlphaFoldDB" id="A0A4V4HAZ4"/>
<proteinExistence type="predicted"/>
<name>A0A4V4HAZ4_DENBC</name>
<evidence type="ECO:0000313" key="3">
    <source>
        <dbReference type="Proteomes" id="UP000297245"/>
    </source>
</evidence>
<accession>A0A4V4HAZ4</accession>
<protein>
    <submittedName>
        <fullName evidence="2">Uncharacterized protein</fullName>
    </submittedName>
</protein>
<feature type="compositionally biased region" description="Basic and acidic residues" evidence="1">
    <location>
        <begin position="60"/>
        <end position="87"/>
    </location>
</feature>
<evidence type="ECO:0000256" key="1">
    <source>
        <dbReference type="SAM" id="MobiDB-lite"/>
    </source>
</evidence>
<feature type="compositionally biased region" description="Low complexity" evidence="1">
    <location>
        <begin position="374"/>
        <end position="389"/>
    </location>
</feature>
<evidence type="ECO:0000313" key="2">
    <source>
        <dbReference type="EMBL" id="THU77435.1"/>
    </source>
</evidence>
<gene>
    <name evidence="2" type="ORF">K435DRAFT_812448</name>
</gene>
<feature type="region of interest" description="Disordered" evidence="1">
    <location>
        <begin position="374"/>
        <end position="416"/>
    </location>
</feature>
<reference evidence="2 3" key="1">
    <citation type="journal article" date="2019" name="Nat. Ecol. Evol.">
        <title>Megaphylogeny resolves global patterns of mushroom evolution.</title>
        <authorList>
            <person name="Varga T."/>
            <person name="Krizsan K."/>
            <person name="Foldi C."/>
            <person name="Dima B."/>
            <person name="Sanchez-Garcia M."/>
            <person name="Sanchez-Ramirez S."/>
            <person name="Szollosi G.J."/>
            <person name="Szarkandi J.G."/>
            <person name="Papp V."/>
            <person name="Albert L."/>
            <person name="Andreopoulos W."/>
            <person name="Angelini C."/>
            <person name="Antonin V."/>
            <person name="Barry K.W."/>
            <person name="Bougher N.L."/>
            <person name="Buchanan P."/>
            <person name="Buyck B."/>
            <person name="Bense V."/>
            <person name="Catcheside P."/>
            <person name="Chovatia M."/>
            <person name="Cooper J."/>
            <person name="Damon W."/>
            <person name="Desjardin D."/>
            <person name="Finy P."/>
            <person name="Geml J."/>
            <person name="Haridas S."/>
            <person name="Hughes K."/>
            <person name="Justo A."/>
            <person name="Karasinski D."/>
            <person name="Kautmanova I."/>
            <person name="Kiss B."/>
            <person name="Kocsube S."/>
            <person name="Kotiranta H."/>
            <person name="LaButti K.M."/>
            <person name="Lechner B.E."/>
            <person name="Liimatainen K."/>
            <person name="Lipzen A."/>
            <person name="Lukacs Z."/>
            <person name="Mihaltcheva S."/>
            <person name="Morgado L.N."/>
            <person name="Niskanen T."/>
            <person name="Noordeloos M.E."/>
            <person name="Ohm R.A."/>
            <person name="Ortiz-Santana B."/>
            <person name="Ovrebo C."/>
            <person name="Racz N."/>
            <person name="Riley R."/>
            <person name="Savchenko A."/>
            <person name="Shiryaev A."/>
            <person name="Soop K."/>
            <person name="Spirin V."/>
            <person name="Szebenyi C."/>
            <person name="Tomsovsky M."/>
            <person name="Tulloss R.E."/>
            <person name="Uehling J."/>
            <person name="Grigoriev I.V."/>
            <person name="Vagvolgyi C."/>
            <person name="Papp T."/>
            <person name="Martin F.M."/>
            <person name="Miettinen O."/>
            <person name="Hibbett D.S."/>
            <person name="Nagy L.G."/>
        </authorList>
    </citation>
    <scope>NUCLEOTIDE SEQUENCE [LARGE SCALE GENOMIC DNA]</scope>
    <source>
        <strain evidence="2 3">CBS 962.96</strain>
    </source>
</reference>
<feature type="region of interest" description="Disordered" evidence="1">
    <location>
        <begin position="1"/>
        <end position="25"/>
    </location>
</feature>
<dbReference type="OrthoDB" id="3018573at2759"/>